<keyword evidence="2" id="KW-1185">Reference proteome</keyword>
<organism evidence="1 2">
    <name type="scientific">Actinomadura fulvescens</name>
    <dbReference type="NCBI Taxonomy" id="46160"/>
    <lineage>
        <taxon>Bacteria</taxon>
        <taxon>Bacillati</taxon>
        <taxon>Actinomycetota</taxon>
        <taxon>Actinomycetes</taxon>
        <taxon>Streptosporangiales</taxon>
        <taxon>Thermomonosporaceae</taxon>
        <taxon>Actinomadura</taxon>
    </lineage>
</organism>
<name>A0ABP6CQN6_9ACTN</name>
<evidence type="ECO:0000313" key="2">
    <source>
        <dbReference type="Proteomes" id="UP001501509"/>
    </source>
</evidence>
<protein>
    <submittedName>
        <fullName evidence="1">Uncharacterized protein</fullName>
    </submittedName>
</protein>
<dbReference type="EMBL" id="BAAATD010000011">
    <property type="protein sequence ID" value="GAA2623380.1"/>
    <property type="molecule type" value="Genomic_DNA"/>
</dbReference>
<evidence type="ECO:0000313" key="1">
    <source>
        <dbReference type="EMBL" id="GAA2623380.1"/>
    </source>
</evidence>
<sequence>MQSPNLDDDLRLTFYVKDLNSKGTQDCPTIYRTNRDTWGVQGEEPAGEGIRAQLHGLKPSETLVEVPDTLMDPFVRQYVKERYGVDLGPAAGGTA</sequence>
<reference evidence="2" key="1">
    <citation type="journal article" date="2019" name="Int. J. Syst. Evol. Microbiol.">
        <title>The Global Catalogue of Microorganisms (GCM) 10K type strain sequencing project: providing services to taxonomists for standard genome sequencing and annotation.</title>
        <authorList>
            <consortium name="The Broad Institute Genomics Platform"/>
            <consortium name="The Broad Institute Genome Sequencing Center for Infectious Disease"/>
            <person name="Wu L."/>
            <person name="Ma J."/>
        </authorList>
    </citation>
    <scope>NUCLEOTIDE SEQUENCE [LARGE SCALE GENOMIC DNA]</scope>
    <source>
        <strain evidence="2">JCM 6833</strain>
    </source>
</reference>
<comment type="caution">
    <text evidence="1">The sequence shown here is derived from an EMBL/GenBank/DDBJ whole genome shotgun (WGS) entry which is preliminary data.</text>
</comment>
<accession>A0ABP6CQN6</accession>
<dbReference type="Proteomes" id="UP001501509">
    <property type="component" value="Unassembled WGS sequence"/>
</dbReference>
<gene>
    <name evidence="1" type="ORF">GCM10010411_69420</name>
</gene>
<proteinExistence type="predicted"/>